<comment type="caution">
    <text evidence="1">The sequence shown here is derived from an EMBL/GenBank/DDBJ whole genome shotgun (WGS) entry which is preliminary data.</text>
</comment>
<dbReference type="Proteomes" id="UP001204579">
    <property type="component" value="Unassembled WGS sequence"/>
</dbReference>
<dbReference type="GO" id="GO:0016853">
    <property type="term" value="F:isomerase activity"/>
    <property type="evidence" value="ECO:0007669"/>
    <property type="project" value="UniProtKB-KW"/>
</dbReference>
<organism evidence="1 2">
    <name type="scientific">Phocaeicola barnesiae</name>
    <dbReference type="NCBI Taxonomy" id="376804"/>
    <lineage>
        <taxon>Bacteria</taxon>
        <taxon>Pseudomonadati</taxon>
        <taxon>Bacteroidota</taxon>
        <taxon>Bacteroidia</taxon>
        <taxon>Bacteroidales</taxon>
        <taxon>Bacteroidaceae</taxon>
        <taxon>Phocaeicola</taxon>
    </lineage>
</organism>
<gene>
    <name evidence="1" type="ORF">NW209_13795</name>
</gene>
<protein>
    <submittedName>
        <fullName evidence="1">Peptidylprolyl isomerase</fullName>
    </submittedName>
</protein>
<reference evidence="1 2" key="1">
    <citation type="submission" date="2022-08" db="EMBL/GenBank/DDBJ databases">
        <authorList>
            <person name="Zeman M."/>
            <person name="Kubasova T."/>
        </authorList>
    </citation>
    <scope>NUCLEOTIDE SEQUENCE [LARGE SCALE GENOMIC DNA]</scope>
    <source>
        <strain evidence="1 2">ET62</strain>
    </source>
</reference>
<dbReference type="EMBL" id="JANRHJ010000019">
    <property type="protein sequence ID" value="MCR8875071.1"/>
    <property type="molecule type" value="Genomic_DNA"/>
</dbReference>
<keyword evidence="2" id="KW-1185">Reference proteome</keyword>
<dbReference type="PROSITE" id="PS51257">
    <property type="entry name" value="PROKAR_LIPOPROTEIN"/>
    <property type="match status" value="1"/>
</dbReference>
<evidence type="ECO:0000313" key="2">
    <source>
        <dbReference type="Proteomes" id="UP001204579"/>
    </source>
</evidence>
<dbReference type="RefSeq" id="WP_022339278.1">
    <property type="nucleotide sequence ID" value="NZ_CALULB010000043.1"/>
</dbReference>
<evidence type="ECO:0000313" key="1">
    <source>
        <dbReference type="EMBL" id="MCR8875071.1"/>
    </source>
</evidence>
<keyword evidence="1" id="KW-0413">Isomerase</keyword>
<name>A0AAW5N3K1_9BACT</name>
<sequence length="284" mass="32641">MKLKEAFGGIFALSLLLSGCSQSVDHHGKTPLVEAGGVFLYREDLLPVIPPALKGKDSARFAEAYIREWIEDALLFQKAEGNIPDNAAINERVAAYRRALIMHTYEEELVRQEVGEYVTDAEIEQYYLQNKERFRADQPYIQGLFLKVPLHAPQLNQVRVWCRKVTADNIDKLEKYSIGNAVSYDSFLDGWKPVSEYAGKLPARTLTSDPDYLNRNRNVEVRDTAFCYFLHVENYLPPGGTLPLEHARNEIKELLINLKRVDYINQMKKNLYTTASENKEIIYY</sequence>
<proteinExistence type="predicted"/>
<dbReference type="AlphaFoldDB" id="A0AAW5N3K1"/>
<accession>A0AAW5N3K1</accession>